<dbReference type="GeneID" id="82813727"/>
<name>A0A3M8APR8_9BACL</name>
<accession>A0A3M8APR8</accession>
<feature type="chain" id="PRO_5039342408" evidence="1">
    <location>
        <begin position="19"/>
        <end position="136"/>
    </location>
</feature>
<evidence type="ECO:0000313" key="3">
    <source>
        <dbReference type="EMBL" id="RNB53049.1"/>
    </source>
</evidence>
<protein>
    <submittedName>
        <fullName evidence="3">Uncharacterized protein</fullName>
    </submittedName>
</protein>
<gene>
    <name evidence="2" type="ORF">BAG01nite_44210</name>
    <name evidence="3" type="ORF">EB820_17945</name>
</gene>
<comment type="caution">
    <text evidence="3">The sequence shown here is derived from an EMBL/GenBank/DDBJ whole genome shotgun (WGS) entry which is preliminary data.</text>
</comment>
<evidence type="ECO:0000256" key="1">
    <source>
        <dbReference type="SAM" id="SignalP"/>
    </source>
</evidence>
<sequence>MWLILCLTLFFSAGSANGGEQVELFDSDKQQVVATFANSDVFQKEAQQLLRTVSGRVLELNPSLDHVMIVKIPLAPPQRLQHAPSGIDTEIAEMFVIMPKKEGRRPWLILHTKEYETVVVEFSGAVDQLRASVRLR</sequence>
<dbReference type="EMBL" id="BJOD01000066">
    <property type="protein sequence ID" value="GED28319.1"/>
    <property type="molecule type" value="Genomic_DNA"/>
</dbReference>
<evidence type="ECO:0000313" key="2">
    <source>
        <dbReference type="EMBL" id="GED28319.1"/>
    </source>
</evidence>
<reference evidence="3 4" key="1">
    <citation type="submission" date="2018-10" db="EMBL/GenBank/DDBJ databases">
        <title>Phylogenomics of Brevibacillus.</title>
        <authorList>
            <person name="Dunlap C."/>
        </authorList>
    </citation>
    <scope>NUCLEOTIDE SEQUENCE [LARGE SCALE GENOMIC DNA]</scope>
    <source>
        <strain evidence="3 4">NRRL NRS 1219</strain>
    </source>
</reference>
<dbReference type="Proteomes" id="UP000317180">
    <property type="component" value="Unassembled WGS sequence"/>
</dbReference>
<reference evidence="2 5" key="2">
    <citation type="submission" date="2019-06" db="EMBL/GenBank/DDBJ databases">
        <title>Whole genome shotgun sequence of Brevibacillus agri NBRC 15538.</title>
        <authorList>
            <person name="Hosoyama A."/>
            <person name="Uohara A."/>
            <person name="Ohji S."/>
            <person name="Ichikawa N."/>
        </authorList>
    </citation>
    <scope>NUCLEOTIDE SEQUENCE [LARGE SCALE GENOMIC DNA]</scope>
    <source>
        <strain evidence="2 5">NBRC 15538</strain>
    </source>
</reference>
<feature type="signal peptide" evidence="1">
    <location>
        <begin position="1"/>
        <end position="18"/>
    </location>
</feature>
<dbReference type="Proteomes" id="UP000276178">
    <property type="component" value="Unassembled WGS sequence"/>
</dbReference>
<keyword evidence="5" id="KW-1185">Reference proteome</keyword>
<evidence type="ECO:0000313" key="5">
    <source>
        <dbReference type="Proteomes" id="UP000317180"/>
    </source>
</evidence>
<keyword evidence="1" id="KW-0732">Signal</keyword>
<organism evidence="3 4">
    <name type="scientific">Brevibacillus agri</name>
    <dbReference type="NCBI Taxonomy" id="51101"/>
    <lineage>
        <taxon>Bacteria</taxon>
        <taxon>Bacillati</taxon>
        <taxon>Bacillota</taxon>
        <taxon>Bacilli</taxon>
        <taxon>Bacillales</taxon>
        <taxon>Paenibacillaceae</taxon>
        <taxon>Brevibacillus</taxon>
    </lineage>
</organism>
<dbReference type="OrthoDB" id="2467645at2"/>
<dbReference type="RefSeq" id="WP_007776978.1">
    <property type="nucleotide sequence ID" value="NZ_BJOD01000066.1"/>
</dbReference>
<proteinExistence type="predicted"/>
<dbReference type="EMBL" id="RHHN01000049">
    <property type="protein sequence ID" value="RNB53049.1"/>
    <property type="molecule type" value="Genomic_DNA"/>
</dbReference>
<dbReference type="AlphaFoldDB" id="A0A3M8APR8"/>
<evidence type="ECO:0000313" key="4">
    <source>
        <dbReference type="Proteomes" id="UP000276178"/>
    </source>
</evidence>